<reference evidence="3 4" key="1">
    <citation type="submission" date="2014-06" db="EMBL/GenBank/DDBJ databases">
        <title>Draft genome sequence of the putrescine producing strain Lactococcus lactis subsp cremoris GE214.</title>
        <authorList>
            <person name="Ladero V."/>
            <person name="Linares D.M."/>
            <person name="del Rio B."/>
            <person name="Mayo B."/>
            <person name="Martin M.C."/>
            <person name="Fernandez M."/>
            <person name="Alvarez M.A."/>
        </authorList>
    </citation>
    <scope>NUCLEOTIDE SEQUENCE [LARGE SCALE GENOMIC DNA]</scope>
    <source>
        <strain evidence="3 4">GE214</strain>
    </source>
</reference>
<feature type="domain" description="Bacterial Ig" evidence="1">
    <location>
        <begin position="11"/>
        <end position="76"/>
    </location>
</feature>
<dbReference type="Pfam" id="PF20622">
    <property type="entry name" value="Big_15"/>
    <property type="match status" value="1"/>
</dbReference>
<dbReference type="AlphaFoldDB" id="A0A084ADI1"/>
<dbReference type="Proteomes" id="UP000028401">
    <property type="component" value="Unassembled WGS sequence"/>
</dbReference>
<name>A0A084ADI1_LACLC</name>
<gene>
    <name evidence="3" type="ORF">U725_00493</name>
</gene>
<feature type="domain" description="Bacterial Ig" evidence="2">
    <location>
        <begin position="110"/>
        <end position="181"/>
    </location>
</feature>
<comment type="caution">
    <text evidence="3">The sequence shown here is derived from an EMBL/GenBank/DDBJ whole genome shotgun (WGS) entry which is preliminary data.</text>
</comment>
<protein>
    <recommendedName>
        <fullName evidence="5">Bacterial Ig domain-containing protein</fullName>
    </recommendedName>
</protein>
<accession>A0A084ADI1</accession>
<dbReference type="Pfam" id="PF17936">
    <property type="entry name" value="Big_6"/>
    <property type="match status" value="1"/>
</dbReference>
<organism evidence="3 4">
    <name type="scientific">Lactococcus cremoris subsp. cremoris GE214</name>
    <dbReference type="NCBI Taxonomy" id="1415168"/>
    <lineage>
        <taxon>Bacteria</taxon>
        <taxon>Bacillati</taxon>
        <taxon>Bacillota</taxon>
        <taxon>Bacilli</taxon>
        <taxon>Lactobacillales</taxon>
        <taxon>Streptococcaceae</taxon>
        <taxon>Lactococcus</taxon>
        <taxon>Lactococcus cremoris subsp. cremoris</taxon>
    </lineage>
</organism>
<evidence type="ECO:0000313" key="4">
    <source>
        <dbReference type="Proteomes" id="UP000028401"/>
    </source>
</evidence>
<dbReference type="EMBL" id="AZSI01000009">
    <property type="protein sequence ID" value="KEY63360.1"/>
    <property type="molecule type" value="Genomic_DNA"/>
</dbReference>
<sequence length="182" mass="20092">MKSELKNCLISVNAVHAGQTKITGVCKKGSDYQVFASNNNMMISKRENVNNDGTFSLSIPPQLEGQLLTVYLYHDKNGGSFEFSIALVVEAAELDKITSVEDYCLFSDLDGFIRGTYRGPNATKIFLTIDGVDTAILTINPGEGEFQYFLANLPIDVLSEVFISIVDKQEKILDTQKLKIVP</sequence>
<evidence type="ECO:0000259" key="1">
    <source>
        <dbReference type="Pfam" id="PF17936"/>
    </source>
</evidence>
<dbReference type="PATRIC" id="fig|1415168.3.peg.521"/>
<evidence type="ECO:0008006" key="5">
    <source>
        <dbReference type="Google" id="ProtNLM"/>
    </source>
</evidence>
<dbReference type="InterPro" id="IPR041498">
    <property type="entry name" value="Big_6"/>
</dbReference>
<dbReference type="RefSeq" id="WP_011834987.1">
    <property type="nucleotide sequence ID" value="NZ_AZSI01000009.1"/>
</dbReference>
<dbReference type="InterPro" id="IPR046746">
    <property type="entry name" value="Big_15"/>
</dbReference>
<evidence type="ECO:0000259" key="2">
    <source>
        <dbReference type="Pfam" id="PF20622"/>
    </source>
</evidence>
<evidence type="ECO:0000313" key="3">
    <source>
        <dbReference type="EMBL" id="KEY63360.1"/>
    </source>
</evidence>
<proteinExistence type="predicted"/>